<sequence length="198" mass="22179">MPASTLVSAPRQCHREEGTVRSQKEETAGPTPAVIVHPEHEDAVLLPSQDLVCLIKHASPCAAMRKRQDNRNRDEHYKPFIRMRNAEQNELLREIIHRRRRRQHLRYGSSSPDRPGCGKTLFLRFAMYLYNRYSNTGNNTTYNAFVICASTGKAAVAVGGTTVHAGFKLSRKTTGPNKDGGLSASELNTFRGAFRNVK</sequence>
<dbReference type="Gene3D" id="3.40.50.300">
    <property type="entry name" value="P-loop containing nucleotide triphosphate hydrolases"/>
    <property type="match status" value="1"/>
</dbReference>
<dbReference type="EMBL" id="JABSTR010000008">
    <property type="protein sequence ID" value="KAH9378149.1"/>
    <property type="molecule type" value="Genomic_DNA"/>
</dbReference>
<name>A0A9J6GRR4_HAELO</name>
<organism evidence="2 3">
    <name type="scientific">Haemaphysalis longicornis</name>
    <name type="common">Bush tick</name>
    <dbReference type="NCBI Taxonomy" id="44386"/>
    <lineage>
        <taxon>Eukaryota</taxon>
        <taxon>Metazoa</taxon>
        <taxon>Ecdysozoa</taxon>
        <taxon>Arthropoda</taxon>
        <taxon>Chelicerata</taxon>
        <taxon>Arachnida</taxon>
        <taxon>Acari</taxon>
        <taxon>Parasitiformes</taxon>
        <taxon>Ixodida</taxon>
        <taxon>Ixodoidea</taxon>
        <taxon>Ixodidae</taxon>
        <taxon>Haemaphysalinae</taxon>
        <taxon>Haemaphysalis</taxon>
    </lineage>
</organism>
<comment type="caution">
    <text evidence="2">The sequence shown here is derived from an EMBL/GenBank/DDBJ whole genome shotgun (WGS) entry which is preliminary data.</text>
</comment>
<gene>
    <name evidence="2" type="ORF">HPB48_017708</name>
</gene>
<proteinExistence type="predicted"/>
<feature type="compositionally biased region" description="Basic and acidic residues" evidence="1">
    <location>
        <begin position="13"/>
        <end position="27"/>
    </location>
</feature>
<accession>A0A9J6GRR4</accession>
<dbReference type="Proteomes" id="UP000821853">
    <property type="component" value="Unassembled WGS sequence"/>
</dbReference>
<dbReference type="InterPro" id="IPR027417">
    <property type="entry name" value="P-loop_NTPase"/>
</dbReference>
<evidence type="ECO:0008006" key="4">
    <source>
        <dbReference type="Google" id="ProtNLM"/>
    </source>
</evidence>
<dbReference type="OrthoDB" id="6508477at2759"/>
<evidence type="ECO:0000313" key="2">
    <source>
        <dbReference type="EMBL" id="KAH9378149.1"/>
    </source>
</evidence>
<keyword evidence="3" id="KW-1185">Reference proteome</keyword>
<protein>
    <recommendedName>
        <fullName evidence="4">DNA helicase</fullName>
    </recommendedName>
</protein>
<evidence type="ECO:0000256" key="1">
    <source>
        <dbReference type="SAM" id="MobiDB-lite"/>
    </source>
</evidence>
<reference evidence="2 3" key="1">
    <citation type="journal article" date="2020" name="Cell">
        <title>Large-Scale Comparative Analyses of Tick Genomes Elucidate Their Genetic Diversity and Vector Capacities.</title>
        <authorList>
            <consortium name="Tick Genome and Microbiome Consortium (TIGMIC)"/>
            <person name="Jia N."/>
            <person name="Wang J."/>
            <person name="Shi W."/>
            <person name="Du L."/>
            <person name="Sun Y."/>
            <person name="Zhan W."/>
            <person name="Jiang J.F."/>
            <person name="Wang Q."/>
            <person name="Zhang B."/>
            <person name="Ji P."/>
            <person name="Bell-Sakyi L."/>
            <person name="Cui X.M."/>
            <person name="Yuan T.T."/>
            <person name="Jiang B.G."/>
            <person name="Yang W.F."/>
            <person name="Lam T.T."/>
            <person name="Chang Q.C."/>
            <person name="Ding S.J."/>
            <person name="Wang X.J."/>
            <person name="Zhu J.G."/>
            <person name="Ruan X.D."/>
            <person name="Zhao L."/>
            <person name="Wei J.T."/>
            <person name="Ye R.Z."/>
            <person name="Que T.C."/>
            <person name="Du C.H."/>
            <person name="Zhou Y.H."/>
            <person name="Cheng J.X."/>
            <person name="Dai P.F."/>
            <person name="Guo W.B."/>
            <person name="Han X.H."/>
            <person name="Huang E.J."/>
            <person name="Li L.F."/>
            <person name="Wei W."/>
            <person name="Gao Y.C."/>
            <person name="Liu J.Z."/>
            <person name="Shao H.Z."/>
            <person name="Wang X."/>
            <person name="Wang C.C."/>
            <person name="Yang T.C."/>
            <person name="Huo Q.B."/>
            <person name="Li W."/>
            <person name="Chen H.Y."/>
            <person name="Chen S.E."/>
            <person name="Zhou L.G."/>
            <person name="Ni X.B."/>
            <person name="Tian J.H."/>
            <person name="Sheng Y."/>
            <person name="Liu T."/>
            <person name="Pan Y.S."/>
            <person name="Xia L.Y."/>
            <person name="Li J."/>
            <person name="Zhao F."/>
            <person name="Cao W.C."/>
        </authorList>
    </citation>
    <scope>NUCLEOTIDE SEQUENCE [LARGE SCALE GENOMIC DNA]</scope>
    <source>
        <strain evidence="2">HaeL-2018</strain>
    </source>
</reference>
<evidence type="ECO:0000313" key="3">
    <source>
        <dbReference type="Proteomes" id="UP000821853"/>
    </source>
</evidence>
<dbReference type="AlphaFoldDB" id="A0A9J6GRR4"/>
<dbReference type="VEuPathDB" id="VectorBase:HLOH_043243"/>
<feature type="region of interest" description="Disordered" evidence="1">
    <location>
        <begin position="1"/>
        <end position="30"/>
    </location>
</feature>